<name>A0A6G5A235_RHIMP</name>
<feature type="region of interest" description="Disordered" evidence="1">
    <location>
        <begin position="59"/>
        <end position="78"/>
    </location>
</feature>
<keyword evidence="2" id="KW-0732">Signal</keyword>
<evidence type="ECO:0000313" key="3">
    <source>
        <dbReference type="EMBL" id="NIE45071.1"/>
    </source>
</evidence>
<feature type="signal peptide" evidence="2">
    <location>
        <begin position="1"/>
        <end position="28"/>
    </location>
</feature>
<proteinExistence type="predicted"/>
<sequence>MAIGSCARYSVLTMLFALVICIPEFSAAQGIPGLGEAMKAFQKIPMEFMQVPRQFMGMMNMPSSQQEPPKEAAQARSG</sequence>
<accession>A0A6G5A235</accession>
<evidence type="ECO:0000256" key="1">
    <source>
        <dbReference type="SAM" id="MobiDB-lite"/>
    </source>
</evidence>
<dbReference type="EMBL" id="GIKN01002798">
    <property type="protein sequence ID" value="NIE45071.1"/>
    <property type="molecule type" value="Transcribed_RNA"/>
</dbReference>
<feature type="chain" id="PRO_5026207379" evidence="2">
    <location>
        <begin position="29"/>
        <end position="78"/>
    </location>
</feature>
<evidence type="ECO:0000256" key="2">
    <source>
        <dbReference type="SAM" id="SignalP"/>
    </source>
</evidence>
<dbReference type="AlphaFoldDB" id="A0A6G5A235"/>
<organism evidence="3">
    <name type="scientific">Rhipicephalus microplus</name>
    <name type="common">Cattle tick</name>
    <name type="synonym">Boophilus microplus</name>
    <dbReference type="NCBI Taxonomy" id="6941"/>
    <lineage>
        <taxon>Eukaryota</taxon>
        <taxon>Metazoa</taxon>
        <taxon>Ecdysozoa</taxon>
        <taxon>Arthropoda</taxon>
        <taxon>Chelicerata</taxon>
        <taxon>Arachnida</taxon>
        <taxon>Acari</taxon>
        <taxon>Parasitiformes</taxon>
        <taxon>Ixodida</taxon>
        <taxon>Ixodoidea</taxon>
        <taxon>Ixodidae</taxon>
        <taxon>Rhipicephalinae</taxon>
        <taxon>Rhipicephalus</taxon>
        <taxon>Boophilus</taxon>
    </lineage>
</organism>
<protein>
    <submittedName>
        <fullName evidence="3">Putative secreted protein</fullName>
    </submittedName>
</protein>
<reference evidence="3" key="1">
    <citation type="submission" date="2020-03" db="EMBL/GenBank/DDBJ databases">
        <title>A transcriptome and proteome of the tick Rhipicephalus microplus shaped by the genetic composition of its hosts and developmental stage.</title>
        <authorList>
            <person name="Garcia G.R."/>
            <person name="Ribeiro J.M.C."/>
            <person name="Maruyama S.R."/>
            <person name="Gardinasse L.G."/>
            <person name="Nelson K."/>
            <person name="Ferreira B.R."/>
            <person name="Andrade T.G."/>
            <person name="Santos I.K.F.M."/>
        </authorList>
    </citation>
    <scope>NUCLEOTIDE SEQUENCE</scope>
    <source>
        <strain evidence="3">NSGR</strain>
        <tissue evidence="3">Salivary glands</tissue>
    </source>
</reference>